<dbReference type="GO" id="GO:0006783">
    <property type="term" value="P:heme biosynthetic process"/>
    <property type="evidence" value="ECO:0007669"/>
    <property type="project" value="UniProtKB-UniRule"/>
</dbReference>
<comment type="catalytic activity">
    <reaction evidence="12">
        <text>heme b + 2 H(+) = protoporphyrin IX + Fe(2+)</text>
        <dbReference type="Rhea" id="RHEA:22584"/>
        <dbReference type="ChEBI" id="CHEBI:15378"/>
        <dbReference type="ChEBI" id="CHEBI:29033"/>
        <dbReference type="ChEBI" id="CHEBI:57306"/>
        <dbReference type="ChEBI" id="CHEBI:60344"/>
        <dbReference type="EC" id="4.98.1.1"/>
    </reaction>
    <physiologicalReaction direction="right-to-left" evidence="12">
        <dbReference type="Rhea" id="RHEA:22586"/>
    </physiologicalReaction>
</comment>
<evidence type="ECO:0000256" key="11">
    <source>
        <dbReference type="ARBA" id="ARBA00023244"/>
    </source>
</evidence>
<dbReference type="InterPro" id="IPR019772">
    <property type="entry name" value="Ferrochelatase_AS"/>
</dbReference>
<dbReference type="CDD" id="cd00419">
    <property type="entry name" value="Ferrochelatase_C"/>
    <property type="match status" value="1"/>
</dbReference>
<dbReference type="SUPFAM" id="SSF53800">
    <property type="entry name" value="Chelatase"/>
    <property type="match status" value="1"/>
</dbReference>
<sequence>MMSLRRTNTLGEYCSCVCKNLIDFKNFSTSFKNAKTAILMLNMGGPQTLDKVYDYLLRIMSDRDMIQLPYQSFLAPYIAKRRTPEVKKKYSEIGGGSPILKWTELQGALLCKKLDEVCPDSSPHKPYIAFRYTDPLTDEALEEIERDGVKRVVIFSQYPQYSCSTSGSSFNAIYSYFNSKNKIPNHIKWSIIDRWSTNSLLVATFANMIKNELSQFPEHCRNDVLILFSAHSLPMRVVSRGDSYPSEVGATVNLVMKELNYCNPYSLVWQSKVGPLPWLGPFTDDAIRDYVKQGIKNFLLVPIAFVNDHVETLHELDIEYCQDLKKEVGFNMIRRVPAPNDHPLFIDALVDIVSSHLNGSSRISKKFLSKCPHCINSKCHLSKEWFAQLCS</sequence>
<dbReference type="EC" id="4.98.1.1" evidence="13"/>
<keyword evidence="7" id="KW-0496">Mitochondrion</keyword>
<keyword evidence="9" id="KW-0472">Membrane</keyword>
<dbReference type="InterPro" id="IPR033659">
    <property type="entry name" value="Ferrochelatase_N"/>
</dbReference>
<keyword evidence="8 13" id="KW-0350">Heme biosynthesis</keyword>
<proteinExistence type="inferred from homology"/>
<comment type="caution">
    <text evidence="14">The sequence shown here is derived from an EMBL/GenBank/DDBJ whole genome shotgun (WGS) entry which is preliminary data.</text>
</comment>
<dbReference type="NCBIfam" id="TIGR00109">
    <property type="entry name" value="hemH"/>
    <property type="match status" value="1"/>
</dbReference>
<dbReference type="FunFam" id="3.40.50.1400:FF:000003">
    <property type="entry name" value="Ferrochelatase"/>
    <property type="match status" value="1"/>
</dbReference>
<evidence type="ECO:0000256" key="12">
    <source>
        <dbReference type="ARBA" id="ARBA00049915"/>
    </source>
</evidence>
<dbReference type="PANTHER" id="PTHR11108">
    <property type="entry name" value="FERROCHELATASE"/>
    <property type="match status" value="1"/>
</dbReference>
<evidence type="ECO:0000256" key="1">
    <source>
        <dbReference type="ARBA" id="ARBA00004443"/>
    </source>
</evidence>
<comment type="pathway">
    <text evidence="2 13">Porphyrin-containing compound metabolism; protoheme biosynthesis; protoheme from protoporphyrin-IX: step 1/1.</text>
</comment>
<dbReference type="CDD" id="cd03411">
    <property type="entry name" value="Ferrochelatase_N"/>
    <property type="match status" value="1"/>
</dbReference>
<evidence type="ECO:0000256" key="2">
    <source>
        <dbReference type="ARBA" id="ARBA00004943"/>
    </source>
</evidence>
<evidence type="ECO:0000313" key="14">
    <source>
        <dbReference type="EMBL" id="KAK6639217.1"/>
    </source>
</evidence>
<comment type="function">
    <text evidence="13">Catalyzes the ferrous insertion into protoporphyrin IX.</text>
</comment>
<dbReference type="Gene3D" id="3.40.50.1400">
    <property type="match status" value="2"/>
</dbReference>
<evidence type="ECO:0000256" key="8">
    <source>
        <dbReference type="ARBA" id="ARBA00023133"/>
    </source>
</evidence>
<evidence type="ECO:0000256" key="13">
    <source>
        <dbReference type="RuleBase" id="RU000607"/>
    </source>
</evidence>
<dbReference type="PROSITE" id="PS00534">
    <property type="entry name" value="FERROCHELATASE"/>
    <property type="match status" value="1"/>
</dbReference>
<gene>
    <name evidence="14" type="ORF">RUM43_007487</name>
</gene>
<comment type="similarity">
    <text evidence="3 13">Belongs to the ferrochelatase family.</text>
</comment>
<dbReference type="AlphaFoldDB" id="A0AAN8PX80"/>
<protein>
    <recommendedName>
        <fullName evidence="13">Ferrochelatase</fullName>
        <ecNumber evidence="13">4.98.1.1</ecNumber>
    </recommendedName>
</protein>
<evidence type="ECO:0000256" key="4">
    <source>
        <dbReference type="ARBA" id="ARBA00022792"/>
    </source>
</evidence>
<dbReference type="GO" id="GO:0005743">
    <property type="term" value="C:mitochondrial inner membrane"/>
    <property type="evidence" value="ECO:0007669"/>
    <property type="project" value="UniProtKB-SubCell"/>
</dbReference>
<dbReference type="Proteomes" id="UP001372834">
    <property type="component" value="Unassembled WGS sequence"/>
</dbReference>
<keyword evidence="4 13" id="KW-0999">Mitochondrion inner membrane</keyword>
<name>A0AAN8PX80_POLSC</name>
<dbReference type="GO" id="GO:0004325">
    <property type="term" value="F:ferrochelatase activity"/>
    <property type="evidence" value="ECO:0007669"/>
    <property type="project" value="UniProtKB-UniRule"/>
</dbReference>
<evidence type="ECO:0000313" key="15">
    <source>
        <dbReference type="Proteomes" id="UP001372834"/>
    </source>
</evidence>
<evidence type="ECO:0000256" key="5">
    <source>
        <dbReference type="ARBA" id="ARBA00022946"/>
    </source>
</evidence>
<keyword evidence="6 13" id="KW-0408">Iron</keyword>
<evidence type="ECO:0000256" key="9">
    <source>
        <dbReference type="ARBA" id="ARBA00023136"/>
    </source>
</evidence>
<evidence type="ECO:0000256" key="7">
    <source>
        <dbReference type="ARBA" id="ARBA00023128"/>
    </source>
</evidence>
<evidence type="ECO:0000256" key="10">
    <source>
        <dbReference type="ARBA" id="ARBA00023239"/>
    </source>
</evidence>
<evidence type="ECO:0000256" key="3">
    <source>
        <dbReference type="ARBA" id="ARBA00007718"/>
    </source>
</evidence>
<keyword evidence="10 13" id="KW-0456">Lyase</keyword>
<dbReference type="HAMAP" id="MF_00323">
    <property type="entry name" value="Ferrochelatase"/>
    <property type="match status" value="1"/>
</dbReference>
<dbReference type="PANTHER" id="PTHR11108:SF1">
    <property type="entry name" value="FERROCHELATASE, MITOCHONDRIAL"/>
    <property type="match status" value="1"/>
</dbReference>
<dbReference type="EMBL" id="JAWJWE010000003">
    <property type="protein sequence ID" value="KAK6639217.1"/>
    <property type="molecule type" value="Genomic_DNA"/>
</dbReference>
<keyword evidence="5" id="KW-0809">Transit peptide</keyword>
<evidence type="ECO:0000256" key="6">
    <source>
        <dbReference type="ARBA" id="ARBA00023004"/>
    </source>
</evidence>
<accession>A0AAN8PX80</accession>
<comment type="subcellular location">
    <subcellularLocation>
        <location evidence="1">Mitochondrion inner membrane</location>
        <topology evidence="1">Peripheral membrane protein</topology>
        <orientation evidence="1">Matrix side</orientation>
    </subcellularLocation>
</comment>
<keyword evidence="11 13" id="KW-0627">Porphyrin biosynthesis</keyword>
<reference evidence="14 15" key="1">
    <citation type="submission" date="2023-10" db="EMBL/GenBank/DDBJ databases">
        <title>Genomes of two closely related lineages of the louse Polyplax serrata with different host specificities.</title>
        <authorList>
            <person name="Martinu J."/>
            <person name="Tarabai H."/>
            <person name="Stefka J."/>
            <person name="Hypsa V."/>
        </authorList>
    </citation>
    <scope>NUCLEOTIDE SEQUENCE [LARGE SCALE GENOMIC DNA]</scope>
    <source>
        <strain evidence="14">HR10_N</strain>
    </source>
</reference>
<dbReference type="InterPro" id="IPR033644">
    <property type="entry name" value="Ferrochelatase_C"/>
</dbReference>
<dbReference type="InterPro" id="IPR001015">
    <property type="entry name" value="Ferrochelatase"/>
</dbReference>
<organism evidence="14 15">
    <name type="scientific">Polyplax serrata</name>
    <name type="common">Common mouse louse</name>
    <dbReference type="NCBI Taxonomy" id="468196"/>
    <lineage>
        <taxon>Eukaryota</taxon>
        <taxon>Metazoa</taxon>
        <taxon>Ecdysozoa</taxon>
        <taxon>Arthropoda</taxon>
        <taxon>Hexapoda</taxon>
        <taxon>Insecta</taxon>
        <taxon>Pterygota</taxon>
        <taxon>Neoptera</taxon>
        <taxon>Paraneoptera</taxon>
        <taxon>Psocodea</taxon>
        <taxon>Troctomorpha</taxon>
        <taxon>Phthiraptera</taxon>
        <taxon>Anoplura</taxon>
        <taxon>Polyplacidae</taxon>
        <taxon>Polyplax</taxon>
    </lineage>
</organism>
<dbReference type="Pfam" id="PF00762">
    <property type="entry name" value="Ferrochelatase"/>
    <property type="match status" value="1"/>
</dbReference>